<feature type="transmembrane region" description="Helical" evidence="2">
    <location>
        <begin position="55"/>
        <end position="77"/>
    </location>
</feature>
<gene>
    <name evidence="3" type="ORF">SAMN06265368_4445</name>
</gene>
<reference evidence="3 4" key="1">
    <citation type="submission" date="2017-09" db="EMBL/GenBank/DDBJ databases">
        <authorList>
            <person name="Ehlers B."/>
            <person name="Leendertz F.H."/>
        </authorList>
    </citation>
    <scope>NUCLEOTIDE SEQUENCE [LARGE SCALE GENOMIC DNA]</scope>
    <source>
        <strain evidence="3 4">DSM 18289</strain>
    </source>
</reference>
<feature type="region of interest" description="Disordered" evidence="1">
    <location>
        <begin position="135"/>
        <end position="166"/>
    </location>
</feature>
<accession>A0A285PIS2</accession>
<evidence type="ECO:0000256" key="2">
    <source>
        <dbReference type="SAM" id="Phobius"/>
    </source>
</evidence>
<feature type="transmembrane region" description="Helical" evidence="2">
    <location>
        <begin position="89"/>
        <end position="112"/>
    </location>
</feature>
<evidence type="ECO:0000313" key="3">
    <source>
        <dbReference type="EMBL" id="SNZ21328.1"/>
    </source>
</evidence>
<name>A0A285PIS2_9HYPH</name>
<proteinExistence type="predicted"/>
<feature type="transmembrane region" description="Helical" evidence="2">
    <location>
        <begin position="12"/>
        <end position="43"/>
    </location>
</feature>
<keyword evidence="2" id="KW-0812">Transmembrane</keyword>
<dbReference type="RefSeq" id="WP_097155699.1">
    <property type="nucleotide sequence ID" value="NZ_OBEL01000007.1"/>
</dbReference>
<keyword evidence="2" id="KW-1133">Transmembrane helix</keyword>
<keyword evidence="4" id="KW-1185">Reference proteome</keyword>
<feature type="compositionally biased region" description="Basic and acidic residues" evidence="1">
    <location>
        <begin position="135"/>
        <end position="144"/>
    </location>
</feature>
<organism evidence="3 4">
    <name type="scientific">Cohaesibacter gelatinilyticus</name>
    <dbReference type="NCBI Taxonomy" id="372072"/>
    <lineage>
        <taxon>Bacteria</taxon>
        <taxon>Pseudomonadati</taxon>
        <taxon>Pseudomonadota</taxon>
        <taxon>Alphaproteobacteria</taxon>
        <taxon>Hyphomicrobiales</taxon>
        <taxon>Cohaesibacteraceae</taxon>
    </lineage>
</organism>
<dbReference type="Proteomes" id="UP000219439">
    <property type="component" value="Unassembled WGS sequence"/>
</dbReference>
<sequence>MSRTTNEGQLGLVIALLSLIFAIAIVIVVGSVVAFVVALFMLGLADEQYRKKIKLVIIFSAFFVALPFFYLVGSFVAELKNYDEVLFNLGFASLMSSLIGIPSVAVIIAVLIMDRKNEEKGLPTWKARYKAWQERRGFRPKQEASELTEPQDGTVSAAFDVPPQRG</sequence>
<keyword evidence="2" id="KW-0472">Membrane</keyword>
<evidence type="ECO:0000313" key="4">
    <source>
        <dbReference type="Proteomes" id="UP000219439"/>
    </source>
</evidence>
<evidence type="ECO:0000256" key="1">
    <source>
        <dbReference type="SAM" id="MobiDB-lite"/>
    </source>
</evidence>
<dbReference type="EMBL" id="OBEL01000007">
    <property type="protein sequence ID" value="SNZ21328.1"/>
    <property type="molecule type" value="Genomic_DNA"/>
</dbReference>
<dbReference type="AlphaFoldDB" id="A0A285PIS2"/>
<protein>
    <submittedName>
        <fullName evidence="3">Uncharacterized protein</fullName>
    </submittedName>
</protein>